<sequence length="517" mass="56842">MESTEPGKPLPKFCSVATTLKVPAWTGAAAPWDLSFTCPFALQVPWLTSHNPLTRYWFPLEEVGTPSFVLRSWLEIVYHEGENLLSGKGEAILYYGLLLAWVIILSYAYHPCLHIADPAWQGPSWLGRVGDAAGTWVLARREPDGLYYRAQIKSAPELERQGVLLVEFEVPLVTGPNLPAQRQGVVLEEDVIQFSPPMEYSLQPGDKVLASWESDQQRYGPGTVLPGLKGRDPQRASEEITVYFWNGKTATVPVGGVRWVPPAVWKKAMERLYYLPFTRERPGPLLWAPCCSLLGPIAGCVTSGLPLGASFLYPPCQPHACCQLLCGSCLCCYPLAGPTWWPLTRASGVTVREHPGKELKPTGQLLPLEGPKDEEVAVQAPVAVSSSSSSSSSEEENLENDLDTGLPQRLMVNSTVNTDAILLETSPRQGSLCQPMWRYWKRSGPEPHPGKPGTRRCNIWKEEKGNKLRAQTAVAGNTQELVLEGTNMQPLRTLPKEAAHPTLSQGTATHQRGPNSP</sequence>
<dbReference type="OrthoDB" id="6241467at2759"/>
<dbReference type="EMBL" id="JAGFMF010012118">
    <property type="protein sequence ID" value="KAG8507225.1"/>
    <property type="molecule type" value="Genomic_DNA"/>
</dbReference>
<evidence type="ECO:0000259" key="2">
    <source>
        <dbReference type="Pfam" id="PF15057"/>
    </source>
</evidence>
<evidence type="ECO:0000313" key="3">
    <source>
        <dbReference type="EMBL" id="KAG8507225.1"/>
    </source>
</evidence>
<organism evidence="3 4">
    <name type="scientific">Galemys pyrenaicus</name>
    <name type="common">Iberian desman</name>
    <name type="synonym">Pyrenean desman</name>
    <dbReference type="NCBI Taxonomy" id="202257"/>
    <lineage>
        <taxon>Eukaryota</taxon>
        <taxon>Metazoa</taxon>
        <taxon>Chordata</taxon>
        <taxon>Craniata</taxon>
        <taxon>Vertebrata</taxon>
        <taxon>Euteleostomi</taxon>
        <taxon>Mammalia</taxon>
        <taxon>Eutheria</taxon>
        <taxon>Laurasiatheria</taxon>
        <taxon>Eulipotyphla</taxon>
        <taxon>Talpidae</taxon>
        <taxon>Galemys</taxon>
    </lineage>
</organism>
<dbReference type="PANTHER" id="PTHR14343">
    <property type="entry name" value="VWFA DOMAIN-CONTAINING PROTEIN"/>
    <property type="match status" value="1"/>
</dbReference>
<feature type="domain" description="DUF4537" evidence="2">
    <location>
        <begin position="134"/>
        <end position="271"/>
    </location>
</feature>
<dbReference type="InterPro" id="IPR032770">
    <property type="entry name" value="DUF4537"/>
</dbReference>
<evidence type="ECO:0000256" key="1">
    <source>
        <dbReference type="SAM" id="MobiDB-lite"/>
    </source>
</evidence>
<feature type="region of interest" description="Disordered" evidence="1">
    <location>
        <begin position="380"/>
        <end position="406"/>
    </location>
</feature>
<accession>A0A8J5ZVI4</accession>
<dbReference type="Pfam" id="PF15057">
    <property type="entry name" value="DUF4537"/>
    <property type="match status" value="1"/>
</dbReference>
<protein>
    <recommendedName>
        <fullName evidence="2">DUF4537 domain-containing protein</fullName>
    </recommendedName>
</protein>
<feature type="region of interest" description="Disordered" evidence="1">
    <location>
        <begin position="493"/>
        <end position="517"/>
    </location>
</feature>
<evidence type="ECO:0000313" key="4">
    <source>
        <dbReference type="Proteomes" id="UP000700334"/>
    </source>
</evidence>
<dbReference type="Proteomes" id="UP000700334">
    <property type="component" value="Unassembled WGS sequence"/>
</dbReference>
<dbReference type="PANTHER" id="PTHR14343:SF3">
    <property type="entry name" value="SIMILAR TO PREDICTED GENE ICRFP703B1614Q5.5"/>
    <property type="match status" value="1"/>
</dbReference>
<proteinExistence type="predicted"/>
<reference evidence="3" key="1">
    <citation type="journal article" date="2021" name="Evol. Appl.">
        <title>The genome of the Pyrenean desman and the effects of bottlenecks and inbreeding on the genomic landscape of an endangered species.</title>
        <authorList>
            <person name="Escoda L."/>
            <person name="Castresana J."/>
        </authorList>
    </citation>
    <scope>NUCLEOTIDE SEQUENCE</scope>
    <source>
        <strain evidence="3">IBE-C5619</strain>
    </source>
</reference>
<gene>
    <name evidence="3" type="ORF">J0S82_010172</name>
</gene>
<name>A0A8J5ZVI4_GALPY</name>
<dbReference type="AlphaFoldDB" id="A0A8J5ZVI4"/>
<comment type="caution">
    <text evidence="3">The sequence shown here is derived from an EMBL/GenBank/DDBJ whole genome shotgun (WGS) entry which is preliminary data.</text>
</comment>
<keyword evidence="4" id="KW-1185">Reference proteome</keyword>
<feature type="compositionally biased region" description="Polar residues" evidence="1">
    <location>
        <begin position="502"/>
        <end position="517"/>
    </location>
</feature>
<feature type="compositionally biased region" description="Acidic residues" evidence="1">
    <location>
        <begin position="393"/>
        <end position="402"/>
    </location>
</feature>